<dbReference type="RefSeq" id="WP_284303030.1">
    <property type="nucleotide sequence ID" value="NZ_BSUO01000001.1"/>
</dbReference>
<dbReference type="Pfam" id="PF00085">
    <property type="entry name" value="Thioredoxin"/>
    <property type="match status" value="1"/>
</dbReference>
<dbReference type="Gene3D" id="3.40.30.10">
    <property type="entry name" value="Glutaredoxin"/>
    <property type="match status" value="1"/>
</dbReference>
<feature type="region of interest" description="Disordered" evidence="7">
    <location>
        <begin position="117"/>
        <end position="167"/>
    </location>
</feature>
<keyword evidence="2" id="KW-0813">Transport</keyword>
<evidence type="ECO:0000256" key="4">
    <source>
        <dbReference type="ARBA" id="ARBA00023157"/>
    </source>
</evidence>
<feature type="domain" description="Thioredoxin" evidence="8">
    <location>
        <begin position="1"/>
        <end position="105"/>
    </location>
</feature>
<dbReference type="PRINTS" id="PR00421">
    <property type="entry name" value="THIOREDOXIN"/>
</dbReference>
<evidence type="ECO:0000256" key="7">
    <source>
        <dbReference type="SAM" id="MobiDB-lite"/>
    </source>
</evidence>
<dbReference type="Proteomes" id="UP001157126">
    <property type="component" value="Unassembled WGS sequence"/>
</dbReference>
<proteinExistence type="inferred from homology"/>
<accession>A0ABQ6IQS2</accession>
<keyword evidence="3" id="KW-0249">Electron transport</keyword>
<keyword evidence="5" id="KW-0676">Redox-active center</keyword>
<dbReference type="PROSITE" id="PS00194">
    <property type="entry name" value="THIOREDOXIN_1"/>
    <property type="match status" value="1"/>
</dbReference>
<dbReference type="InterPro" id="IPR036249">
    <property type="entry name" value="Thioredoxin-like_sf"/>
</dbReference>
<name>A0ABQ6IQS2_9MICO</name>
<evidence type="ECO:0000313" key="10">
    <source>
        <dbReference type="Proteomes" id="UP001157126"/>
    </source>
</evidence>
<evidence type="ECO:0000256" key="1">
    <source>
        <dbReference type="ARBA" id="ARBA00008987"/>
    </source>
</evidence>
<evidence type="ECO:0000256" key="6">
    <source>
        <dbReference type="NCBIfam" id="TIGR01068"/>
    </source>
</evidence>
<dbReference type="CDD" id="cd02947">
    <property type="entry name" value="TRX_family"/>
    <property type="match status" value="1"/>
</dbReference>
<evidence type="ECO:0000259" key="8">
    <source>
        <dbReference type="PROSITE" id="PS51352"/>
    </source>
</evidence>
<gene>
    <name evidence="9" type="ORF">GCM10025883_10780</name>
</gene>
<dbReference type="InterPro" id="IPR013766">
    <property type="entry name" value="Thioredoxin_domain"/>
</dbReference>
<keyword evidence="10" id="KW-1185">Reference proteome</keyword>
<organism evidence="9 10">
    <name type="scientific">Mobilicoccus caccae</name>
    <dbReference type="NCBI Taxonomy" id="1859295"/>
    <lineage>
        <taxon>Bacteria</taxon>
        <taxon>Bacillati</taxon>
        <taxon>Actinomycetota</taxon>
        <taxon>Actinomycetes</taxon>
        <taxon>Micrococcales</taxon>
        <taxon>Dermatophilaceae</taxon>
        <taxon>Mobilicoccus</taxon>
    </lineage>
</organism>
<dbReference type="SUPFAM" id="SSF52833">
    <property type="entry name" value="Thioredoxin-like"/>
    <property type="match status" value="1"/>
</dbReference>
<dbReference type="NCBIfam" id="TIGR01068">
    <property type="entry name" value="thioredoxin"/>
    <property type="match status" value="1"/>
</dbReference>
<evidence type="ECO:0000256" key="5">
    <source>
        <dbReference type="ARBA" id="ARBA00023284"/>
    </source>
</evidence>
<dbReference type="EMBL" id="BSUO01000001">
    <property type="protein sequence ID" value="GMA39033.1"/>
    <property type="molecule type" value="Genomic_DNA"/>
</dbReference>
<dbReference type="PROSITE" id="PS51352">
    <property type="entry name" value="THIOREDOXIN_2"/>
    <property type="match status" value="1"/>
</dbReference>
<keyword evidence="4" id="KW-1015">Disulfide bond</keyword>
<comment type="similarity">
    <text evidence="1">Belongs to the thioredoxin family.</text>
</comment>
<dbReference type="InterPro" id="IPR017937">
    <property type="entry name" value="Thioredoxin_CS"/>
</dbReference>
<dbReference type="InterPro" id="IPR005746">
    <property type="entry name" value="Thioredoxin"/>
</dbReference>
<comment type="caution">
    <text evidence="9">The sequence shown here is derived from an EMBL/GenBank/DDBJ whole genome shotgun (WGS) entry which is preliminary data.</text>
</comment>
<protein>
    <recommendedName>
        <fullName evidence="6">Thioredoxin</fullName>
    </recommendedName>
</protein>
<feature type="compositionally biased region" description="Low complexity" evidence="7">
    <location>
        <begin position="117"/>
        <end position="136"/>
    </location>
</feature>
<evidence type="ECO:0000313" key="9">
    <source>
        <dbReference type="EMBL" id="GMA39033.1"/>
    </source>
</evidence>
<reference evidence="10" key="1">
    <citation type="journal article" date="2019" name="Int. J. Syst. Evol. Microbiol.">
        <title>The Global Catalogue of Microorganisms (GCM) 10K type strain sequencing project: providing services to taxonomists for standard genome sequencing and annotation.</title>
        <authorList>
            <consortium name="The Broad Institute Genomics Platform"/>
            <consortium name="The Broad Institute Genome Sequencing Center for Infectious Disease"/>
            <person name="Wu L."/>
            <person name="Ma J."/>
        </authorList>
    </citation>
    <scope>NUCLEOTIDE SEQUENCE [LARGE SCALE GENOMIC DNA]</scope>
    <source>
        <strain evidence="10">NBRC 113072</strain>
    </source>
</reference>
<feature type="compositionally biased region" description="Basic and acidic residues" evidence="7">
    <location>
        <begin position="145"/>
        <end position="155"/>
    </location>
</feature>
<dbReference type="PANTHER" id="PTHR45663:SF40">
    <property type="entry name" value="THIOREDOXIN 2"/>
    <property type="match status" value="1"/>
</dbReference>
<evidence type="ECO:0000256" key="3">
    <source>
        <dbReference type="ARBA" id="ARBA00022982"/>
    </source>
</evidence>
<sequence length="167" mass="17442">MTTTALTGSNFEETLSSNEIVLIDFWASWCGPCRNFAPIYEAASEKHSDITFAKVDTDAEQELATAAQITSIPTVMAIRQGVPVFSQAGALPAEALEDVIAQVRALDMEQVHAQVAAATAGGGAPQQADPAQASQGRPAPSTNPADDRARQDTRAGVDYPDGNGAIV</sequence>
<evidence type="ECO:0000256" key="2">
    <source>
        <dbReference type="ARBA" id="ARBA00022448"/>
    </source>
</evidence>
<dbReference type="PANTHER" id="PTHR45663">
    <property type="entry name" value="GEO12009P1"/>
    <property type="match status" value="1"/>
</dbReference>